<dbReference type="EMBL" id="CM044701">
    <property type="protein sequence ID" value="KAI5680053.1"/>
    <property type="molecule type" value="Genomic_DNA"/>
</dbReference>
<organism evidence="1 2">
    <name type="scientific">Catharanthus roseus</name>
    <name type="common">Madagascar periwinkle</name>
    <name type="synonym">Vinca rosea</name>
    <dbReference type="NCBI Taxonomy" id="4058"/>
    <lineage>
        <taxon>Eukaryota</taxon>
        <taxon>Viridiplantae</taxon>
        <taxon>Streptophyta</taxon>
        <taxon>Embryophyta</taxon>
        <taxon>Tracheophyta</taxon>
        <taxon>Spermatophyta</taxon>
        <taxon>Magnoliopsida</taxon>
        <taxon>eudicotyledons</taxon>
        <taxon>Gunneridae</taxon>
        <taxon>Pentapetalae</taxon>
        <taxon>asterids</taxon>
        <taxon>lamiids</taxon>
        <taxon>Gentianales</taxon>
        <taxon>Apocynaceae</taxon>
        <taxon>Rauvolfioideae</taxon>
        <taxon>Vinceae</taxon>
        <taxon>Catharanthinae</taxon>
        <taxon>Catharanthus</taxon>
    </lineage>
</organism>
<evidence type="ECO:0000313" key="1">
    <source>
        <dbReference type="EMBL" id="KAI5680053.1"/>
    </source>
</evidence>
<protein>
    <submittedName>
        <fullName evidence="1">Uncharacterized protein</fullName>
    </submittedName>
</protein>
<dbReference type="Proteomes" id="UP001060085">
    <property type="component" value="Linkage Group LG01"/>
</dbReference>
<proteinExistence type="predicted"/>
<gene>
    <name evidence="1" type="ORF">M9H77_01280</name>
</gene>
<comment type="caution">
    <text evidence="1">The sequence shown here is derived from an EMBL/GenBank/DDBJ whole genome shotgun (WGS) entry which is preliminary data.</text>
</comment>
<reference evidence="2" key="1">
    <citation type="journal article" date="2023" name="Nat. Plants">
        <title>Single-cell RNA sequencing provides a high-resolution roadmap for understanding the multicellular compartmentation of specialized metabolism.</title>
        <authorList>
            <person name="Sun S."/>
            <person name="Shen X."/>
            <person name="Li Y."/>
            <person name="Li Y."/>
            <person name="Wang S."/>
            <person name="Li R."/>
            <person name="Zhang H."/>
            <person name="Shen G."/>
            <person name="Guo B."/>
            <person name="Wei J."/>
            <person name="Xu J."/>
            <person name="St-Pierre B."/>
            <person name="Chen S."/>
            <person name="Sun C."/>
        </authorList>
    </citation>
    <scope>NUCLEOTIDE SEQUENCE [LARGE SCALE GENOMIC DNA]</scope>
</reference>
<accession>A0ACC0C5K6</accession>
<evidence type="ECO:0000313" key="2">
    <source>
        <dbReference type="Proteomes" id="UP001060085"/>
    </source>
</evidence>
<name>A0ACC0C5K6_CATRO</name>
<sequence>MGEKLLLIASLISLIMITTFAMAAGDWNILNLKQRIKKITVGDRGGATTSSSLKNYCESWRMNVELNNIRGFDVVPEECTEYIGKYMTSSQYKADCERAMEECQVYFSSCCSLKQGDGKDAWIFDVDDTLLSTVPYFKKHGFGGVKLNFTSLEAWMRQIKAPALEHTQKLYHEIRDRGFKIFLISTRRECIRDATVDNLIKVGYHGWTGLILRGLDDEYKKIKNYKAEARKKLVEEGYRIWGIIGDQWSSLDGSPSAKRTFKLPNSLYYVS</sequence>
<keyword evidence="2" id="KW-1185">Reference proteome</keyword>